<dbReference type="SUPFAM" id="SSF100879">
    <property type="entry name" value="Lesion bypass DNA polymerase (Y-family), little finger domain"/>
    <property type="match status" value="1"/>
</dbReference>
<keyword evidence="13 15" id="KW-0234">DNA repair</keyword>
<dbReference type="NCBIfam" id="NF010731">
    <property type="entry name" value="PRK14133.1"/>
    <property type="match status" value="1"/>
</dbReference>
<comment type="catalytic activity">
    <reaction evidence="14 15">
        <text>DNA(n) + a 2'-deoxyribonucleoside 5'-triphosphate = DNA(n+1) + diphosphate</text>
        <dbReference type="Rhea" id="RHEA:22508"/>
        <dbReference type="Rhea" id="RHEA-COMP:17339"/>
        <dbReference type="Rhea" id="RHEA-COMP:17340"/>
        <dbReference type="ChEBI" id="CHEBI:33019"/>
        <dbReference type="ChEBI" id="CHEBI:61560"/>
        <dbReference type="ChEBI" id="CHEBI:173112"/>
        <dbReference type="EC" id="2.7.7.7"/>
    </reaction>
</comment>
<feature type="site" description="Substrate discrimination" evidence="15">
    <location>
        <position position="15"/>
    </location>
</feature>
<keyword evidence="10 15" id="KW-0460">Magnesium</keyword>
<dbReference type="GO" id="GO:0003887">
    <property type="term" value="F:DNA-directed DNA polymerase activity"/>
    <property type="evidence" value="ECO:0007669"/>
    <property type="project" value="UniProtKB-EC"/>
</dbReference>
<dbReference type="EMBL" id="JACCBS010000003">
    <property type="protein sequence ID" value="NYE58409.1"/>
    <property type="molecule type" value="Genomic_DNA"/>
</dbReference>
<comment type="similarity">
    <text evidence="2 15">Belongs to the DNA polymerase type-Y family.</text>
</comment>
<keyword evidence="9 15" id="KW-0227">DNA damage</keyword>
<reference evidence="17 18" key="1">
    <citation type="submission" date="2020-07" db="EMBL/GenBank/DDBJ databases">
        <title>Genomic Encyclopedia of Type Strains, Phase III (KMG-III): the genomes of soil and plant-associated and newly described type strains.</title>
        <authorList>
            <person name="Whitman W."/>
        </authorList>
    </citation>
    <scope>NUCLEOTIDE SEQUENCE [LARGE SCALE GENOMIC DNA]</scope>
    <source>
        <strain evidence="17 18">DSM 11255</strain>
    </source>
</reference>
<evidence type="ECO:0000256" key="15">
    <source>
        <dbReference type="HAMAP-Rule" id="MF_01113"/>
    </source>
</evidence>
<dbReference type="Pfam" id="PF11799">
    <property type="entry name" value="IMS_C"/>
    <property type="match status" value="1"/>
</dbReference>
<dbReference type="PANTHER" id="PTHR11076:SF33">
    <property type="entry name" value="DNA POLYMERASE KAPPA"/>
    <property type="match status" value="1"/>
</dbReference>
<keyword evidence="11 15" id="KW-0239">DNA-directed DNA polymerase</keyword>
<keyword evidence="12 15" id="KW-0238">DNA-binding</keyword>
<keyword evidence="5 15" id="KW-0808">Transferase</keyword>
<evidence type="ECO:0000313" key="17">
    <source>
        <dbReference type="EMBL" id="NYE58409.1"/>
    </source>
</evidence>
<dbReference type="InterPro" id="IPR043502">
    <property type="entry name" value="DNA/RNA_pol_sf"/>
</dbReference>
<dbReference type="InterPro" id="IPR001126">
    <property type="entry name" value="UmuC"/>
</dbReference>
<dbReference type="Gene3D" id="1.10.150.20">
    <property type="entry name" value="5' to 3' exonuclease, C-terminal subdomain"/>
    <property type="match status" value="1"/>
</dbReference>
<dbReference type="PANTHER" id="PTHR11076">
    <property type="entry name" value="DNA REPAIR POLYMERASE UMUC / TRANSFERASE FAMILY MEMBER"/>
    <property type="match status" value="1"/>
</dbReference>
<evidence type="ECO:0000256" key="12">
    <source>
        <dbReference type="ARBA" id="ARBA00023125"/>
    </source>
</evidence>
<name>A0ABX2RB79_9THEO</name>
<dbReference type="InterPro" id="IPR017961">
    <property type="entry name" value="DNA_pol_Y-fam_little_finger"/>
</dbReference>
<evidence type="ECO:0000256" key="3">
    <source>
        <dbReference type="ARBA" id="ARBA00022457"/>
    </source>
</evidence>
<keyword evidence="7 15" id="KW-0235">DNA replication</keyword>
<dbReference type="Pfam" id="PF00817">
    <property type="entry name" value="IMS"/>
    <property type="match status" value="1"/>
</dbReference>
<dbReference type="Proteomes" id="UP000604066">
    <property type="component" value="Unassembled WGS sequence"/>
</dbReference>
<comment type="cofactor">
    <cofactor evidence="15">
        <name>Mg(2+)</name>
        <dbReference type="ChEBI" id="CHEBI:18420"/>
    </cofactor>
    <text evidence="15">Binds 2 magnesium ions per subunit.</text>
</comment>
<gene>
    <name evidence="15" type="primary">dinB</name>
    <name evidence="17" type="ORF">HDG70_002160</name>
</gene>
<feature type="domain" description="UmuC" evidence="16">
    <location>
        <begin position="6"/>
        <end position="187"/>
    </location>
</feature>
<dbReference type="PROSITE" id="PS50173">
    <property type="entry name" value="UMUC"/>
    <property type="match status" value="1"/>
</dbReference>
<evidence type="ECO:0000256" key="9">
    <source>
        <dbReference type="ARBA" id="ARBA00022763"/>
    </source>
</evidence>
<evidence type="ECO:0000256" key="11">
    <source>
        <dbReference type="ARBA" id="ARBA00022932"/>
    </source>
</evidence>
<evidence type="ECO:0000256" key="10">
    <source>
        <dbReference type="ARBA" id="ARBA00022842"/>
    </source>
</evidence>
<proteinExistence type="inferred from homology"/>
<dbReference type="InterPro" id="IPR043128">
    <property type="entry name" value="Rev_trsase/Diguanyl_cyclase"/>
</dbReference>
<evidence type="ECO:0000256" key="5">
    <source>
        <dbReference type="ARBA" id="ARBA00022679"/>
    </source>
</evidence>
<evidence type="ECO:0000313" key="18">
    <source>
        <dbReference type="Proteomes" id="UP000604066"/>
    </source>
</evidence>
<keyword evidence="8 15" id="KW-0479">Metal-binding</keyword>
<dbReference type="InterPro" id="IPR050116">
    <property type="entry name" value="DNA_polymerase-Y"/>
</dbReference>
<dbReference type="Gene3D" id="3.40.1170.60">
    <property type="match status" value="1"/>
</dbReference>
<evidence type="ECO:0000256" key="1">
    <source>
        <dbReference type="ARBA" id="ARBA00004496"/>
    </source>
</evidence>
<dbReference type="RefSeq" id="WP_028052358.1">
    <property type="nucleotide sequence ID" value="NZ_ATYG01000019.1"/>
</dbReference>
<evidence type="ECO:0000256" key="14">
    <source>
        <dbReference type="ARBA" id="ARBA00049244"/>
    </source>
</evidence>
<accession>A0ABX2RB79</accession>
<keyword evidence="18" id="KW-1185">Reference proteome</keyword>
<keyword evidence="4 15" id="KW-0963">Cytoplasm</keyword>
<evidence type="ECO:0000256" key="7">
    <source>
        <dbReference type="ARBA" id="ARBA00022705"/>
    </source>
</evidence>
<dbReference type="NCBIfam" id="NF002677">
    <property type="entry name" value="PRK02406.1"/>
    <property type="match status" value="1"/>
</dbReference>
<dbReference type="Pfam" id="PF21999">
    <property type="entry name" value="IMS_HHH_1"/>
    <property type="match status" value="1"/>
</dbReference>
<comment type="caution">
    <text evidence="17">The sequence shown here is derived from an EMBL/GenBank/DDBJ whole genome shotgun (WGS) entry which is preliminary data.</text>
</comment>
<evidence type="ECO:0000256" key="4">
    <source>
        <dbReference type="ARBA" id="ARBA00022490"/>
    </source>
</evidence>
<dbReference type="Gene3D" id="3.30.70.270">
    <property type="match status" value="1"/>
</dbReference>
<dbReference type="SUPFAM" id="SSF56672">
    <property type="entry name" value="DNA/RNA polymerases"/>
    <property type="match status" value="1"/>
</dbReference>
<keyword evidence="3 15" id="KW-0515">Mutator protein</keyword>
<keyword evidence="6 15" id="KW-0548">Nucleotidyltransferase</keyword>
<organism evidence="17 18">
    <name type="scientific">Carboxydothermus ferrireducens DSM 11255</name>
    <dbReference type="NCBI Taxonomy" id="1119529"/>
    <lineage>
        <taxon>Bacteria</taxon>
        <taxon>Bacillati</taxon>
        <taxon>Bacillota</taxon>
        <taxon>Clostridia</taxon>
        <taxon>Thermoanaerobacterales</taxon>
        <taxon>Thermoanaerobacteraceae</taxon>
        <taxon>Carboxydothermus</taxon>
    </lineage>
</organism>
<comment type="function">
    <text evidence="15">Poorly processive, error-prone DNA polymerase involved in untargeted mutagenesis. Copies undamaged DNA at stalled replication forks, which arise in vivo from mismatched or misaligned primer ends. These misaligned primers can be extended by PolIV. Exhibits no 3'-5' exonuclease (proofreading) activity. May be involved in translesional synthesis, in conjunction with the beta clamp from PolIII.</text>
</comment>
<dbReference type="CDD" id="cd03586">
    <property type="entry name" value="PolY_Pol_IV_kappa"/>
    <property type="match status" value="1"/>
</dbReference>
<evidence type="ECO:0000256" key="8">
    <source>
        <dbReference type="ARBA" id="ARBA00022723"/>
    </source>
</evidence>
<evidence type="ECO:0000259" key="16">
    <source>
        <dbReference type="PROSITE" id="PS50173"/>
    </source>
</evidence>
<dbReference type="Gene3D" id="3.30.1490.100">
    <property type="entry name" value="DNA polymerase, Y-family, little finger domain"/>
    <property type="match status" value="1"/>
</dbReference>
<dbReference type="InterPro" id="IPR022880">
    <property type="entry name" value="DNApol_IV"/>
</dbReference>
<dbReference type="HAMAP" id="MF_01113">
    <property type="entry name" value="DNApol_IV"/>
    <property type="match status" value="1"/>
</dbReference>
<evidence type="ECO:0000256" key="13">
    <source>
        <dbReference type="ARBA" id="ARBA00023204"/>
    </source>
</evidence>
<protein>
    <recommendedName>
        <fullName evidence="15">DNA polymerase IV</fullName>
        <shortName evidence="15">Pol IV</shortName>
        <ecNumber evidence="15">2.7.7.7</ecNumber>
    </recommendedName>
</protein>
<dbReference type="EC" id="2.7.7.7" evidence="15"/>
<dbReference type="InterPro" id="IPR053848">
    <property type="entry name" value="IMS_HHH_1"/>
</dbReference>
<comment type="subcellular location">
    <subcellularLocation>
        <location evidence="1 15">Cytoplasm</location>
    </subcellularLocation>
</comment>
<sequence>MKKRVIIHVDMDAFFAAVEQRDNPELKGKPVIVGGVPGERGVVAAASYEARKFGVRSAMSLWEAARLCPHGIFIPGNHKKYQEVSEKIFRIFREYTPLVEPVSLDEAYLDVTGSQKLFGPAVEIGKKIKKRIFEETGLTASVGVAPNKFLAKLASEVNKPDGFCEVTEDKVLDFLAPLPVEMLWGVGEKMKERLNDMGIKTVQDFWELPEFFLRKKFGVLGQNLYYLSRGIDFREVIPERVPKSLGKEITLQKDSSDVDYLLGKLLGLTMAVGRGLRREGFYAGGISVKIRLSSFITYTRHSRFFEPTWMDDVLYREAKRLFLENYHGELPVRLVGVTAIPLVPVGGGRQISLFGEDLRRENLYPIIDRLNHKYGNKTVTRAKILKISGRG</sequence>
<feature type="active site" evidence="15">
    <location>
        <position position="106"/>
    </location>
</feature>
<feature type="binding site" evidence="15">
    <location>
        <position position="10"/>
    </location>
    <ligand>
        <name>Mg(2+)</name>
        <dbReference type="ChEBI" id="CHEBI:18420"/>
    </ligand>
</feature>
<comment type="subunit">
    <text evidence="15">Monomer.</text>
</comment>
<dbReference type="InterPro" id="IPR036775">
    <property type="entry name" value="DNA_pol_Y-fam_lit_finger_sf"/>
</dbReference>
<evidence type="ECO:0000256" key="2">
    <source>
        <dbReference type="ARBA" id="ARBA00010945"/>
    </source>
</evidence>
<feature type="binding site" evidence="15">
    <location>
        <position position="105"/>
    </location>
    <ligand>
        <name>Mg(2+)</name>
        <dbReference type="ChEBI" id="CHEBI:18420"/>
    </ligand>
</feature>
<evidence type="ECO:0000256" key="6">
    <source>
        <dbReference type="ARBA" id="ARBA00022695"/>
    </source>
</evidence>